<feature type="domain" description="4Fe-4S ferredoxin-type" evidence="5">
    <location>
        <begin position="139"/>
        <end position="168"/>
    </location>
</feature>
<keyword evidence="4" id="KW-0411">Iron-sulfur</keyword>
<evidence type="ECO:0000256" key="4">
    <source>
        <dbReference type="ARBA" id="ARBA00023014"/>
    </source>
</evidence>
<proteinExistence type="predicted"/>
<dbReference type="GO" id="GO:0046872">
    <property type="term" value="F:metal ion binding"/>
    <property type="evidence" value="ECO:0007669"/>
    <property type="project" value="UniProtKB-KW"/>
</dbReference>
<dbReference type="GO" id="GO:0051539">
    <property type="term" value="F:4 iron, 4 sulfur cluster binding"/>
    <property type="evidence" value="ECO:0007669"/>
    <property type="project" value="UniProtKB-KW"/>
</dbReference>
<dbReference type="SUPFAM" id="SSF54862">
    <property type="entry name" value="4Fe-4S ferredoxins"/>
    <property type="match status" value="1"/>
</dbReference>
<sequence length="243" mass="28145">MTRRDFINKLKFFILTPFFKNELLNLIVQTFRYGKNKFGMVIDISKCIGCGECVRACKEENNVPKYPFYFRTWIERYIIFEDGEVYVESPDGGFNGFKKISPPKKIAKSFFVPKLCNQCEEAPCVQVCPVGATYETDDGVVLVDKKYCIGCGYCIQACPYGARYFHPETKTPDKCTFCYHRIKKGLLPVCVLVCPQNARIFGKIDDPDSPVYKFLKSYPLQVLKSHLRTHPKVYYKDMDMEVR</sequence>
<dbReference type="InterPro" id="IPR017900">
    <property type="entry name" value="4Fe4S_Fe_S_CS"/>
</dbReference>
<keyword evidence="3" id="KW-0408">Iron</keyword>
<accession>A0A7V4E2Z5</accession>
<keyword evidence="2" id="KW-0479">Metal-binding</keyword>
<dbReference type="InterPro" id="IPR017896">
    <property type="entry name" value="4Fe4S_Fe-S-bd"/>
</dbReference>
<evidence type="ECO:0000256" key="2">
    <source>
        <dbReference type="ARBA" id="ARBA00022723"/>
    </source>
</evidence>
<dbReference type="Pfam" id="PF12837">
    <property type="entry name" value="Fer4_6"/>
    <property type="match status" value="1"/>
</dbReference>
<evidence type="ECO:0000256" key="1">
    <source>
        <dbReference type="ARBA" id="ARBA00022485"/>
    </source>
</evidence>
<feature type="domain" description="4Fe-4S ferredoxin-type" evidence="5">
    <location>
        <begin position="38"/>
        <end position="68"/>
    </location>
</feature>
<dbReference type="Pfam" id="PF13247">
    <property type="entry name" value="Fer4_11"/>
    <property type="match status" value="1"/>
</dbReference>
<comment type="caution">
    <text evidence="6">The sequence shown here is derived from an EMBL/GenBank/DDBJ whole genome shotgun (WGS) entry which is preliminary data.</text>
</comment>
<gene>
    <name evidence="6" type="ORF">ENU72_02430</name>
</gene>
<protein>
    <submittedName>
        <fullName evidence="6">4Fe-4S dicluster domain-containing protein</fullName>
    </submittedName>
</protein>
<dbReference type="AlphaFoldDB" id="A0A7V4E2Z5"/>
<organism evidence="6">
    <name type="scientific">candidate division WOR-3 bacterium</name>
    <dbReference type="NCBI Taxonomy" id="2052148"/>
    <lineage>
        <taxon>Bacteria</taxon>
        <taxon>Bacteria division WOR-3</taxon>
    </lineage>
</organism>
<name>A0A7V4E2Z5_UNCW3</name>
<dbReference type="InterPro" id="IPR050954">
    <property type="entry name" value="ET_IronSulfur_Cluster-Binding"/>
</dbReference>
<dbReference type="Gene3D" id="3.30.70.20">
    <property type="match status" value="2"/>
</dbReference>
<evidence type="ECO:0000256" key="3">
    <source>
        <dbReference type="ARBA" id="ARBA00023004"/>
    </source>
</evidence>
<feature type="domain" description="4Fe-4S ferredoxin-type" evidence="5">
    <location>
        <begin position="107"/>
        <end position="138"/>
    </location>
</feature>
<evidence type="ECO:0000259" key="5">
    <source>
        <dbReference type="PROSITE" id="PS51379"/>
    </source>
</evidence>
<dbReference type="PROSITE" id="PS00198">
    <property type="entry name" value="4FE4S_FER_1"/>
    <property type="match status" value="1"/>
</dbReference>
<dbReference type="PANTHER" id="PTHR43177">
    <property type="entry name" value="PROTEIN NRFC"/>
    <property type="match status" value="1"/>
</dbReference>
<evidence type="ECO:0000313" key="6">
    <source>
        <dbReference type="EMBL" id="HGK53864.1"/>
    </source>
</evidence>
<keyword evidence="1" id="KW-0004">4Fe-4S</keyword>
<reference evidence="6" key="1">
    <citation type="journal article" date="2020" name="mSystems">
        <title>Genome- and Community-Level Interaction Insights into Carbon Utilization and Element Cycling Functions of Hydrothermarchaeota in Hydrothermal Sediment.</title>
        <authorList>
            <person name="Zhou Z."/>
            <person name="Liu Y."/>
            <person name="Xu W."/>
            <person name="Pan J."/>
            <person name="Luo Z.H."/>
            <person name="Li M."/>
        </authorList>
    </citation>
    <scope>NUCLEOTIDE SEQUENCE [LARGE SCALE GENOMIC DNA]</scope>
    <source>
        <strain evidence="6">SpSt-695</strain>
    </source>
</reference>
<dbReference type="PANTHER" id="PTHR43177:SF3">
    <property type="entry name" value="PROTEIN NRFC HOMOLOG"/>
    <property type="match status" value="1"/>
</dbReference>
<dbReference type="CDD" id="cd10551">
    <property type="entry name" value="PsrB"/>
    <property type="match status" value="1"/>
</dbReference>
<dbReference type="EMBL" id="DTDP01000104">
    <property type="protein sequence ID" value="HGK53864.1"/>
    <property type="molecule type" value="Genomic_DNA"/>
</dbReference>
<dbReference type="PROSITE" id="PS51379">
    <property type="entry name" value="4FE4S_FER_2"/>
    <property type="match status" value="3"/>
</dbReference>